<evidence type="ECO:0000256" key="2">
    <source>
        <dbReference type="ARBA" id="ARBA00023002"/>
    </source>
</evidence>
<dbReference type="Gene3D" id="3.40.50.720">
    <property type="entry name" value="NAD(P)-binding Rossmann-like Domain"/>
    <property type="match status" value="2"/>
</dbReference>
<dbReference type="SUPFAM" id="SSF51735">
    <property type="entry name" value="NAD(P)-binding Rossmann-fold domains"/>
    <property type="match status" value="1"/>
</dbReference>
<evidence type="ECO:0000313" key="6">
    <source>
        <dbReference type="RefSeq" id="XP_071910188.1"/>
    </source>
</evidence>
<keyword evidence="4" id="KW-1185">Reference proteome</keyword>
<feature type="domain" description="NAD-dependent epimerase/dehydratase" evidence="3">
    <location>
        <begin position="6"/>
        <end position="131"/>
    </location>
</feature>
<evidence type="ECO:0000259" key="3">
    <source>
        <dbReference type="Pfam" id="PF01370"/>
    </source>
</evidence>
<proteinExistence type="predicted"/>
<evidence type="ECO:0000313" key="4">
    <source>
        <dbReference type="Proteomes" id="UP001652660"/>
    </source>
</evidence>
<dbReference type="PANTHER" id="PTHR10366">
    <property type="entry name" value="NAD DEPENDENT EPIMERASE/DEHYDRATASE"/>
    <property type="match status" value="1"/>
</dbReference>
<keyword evidence="2" id="KW-0560">Oxidoreductase</keyword>
<evidence type="ECO:0000313" key="7">
    <source>
        <dbReference type="RefSeq" id="XP_071910190.1"/>
    </source>
</evidence>
<reference evidence="4" key="1">
    <citation type="journal article" date="2025" name="Foods">
        <title>Unveiling the Microbial Signatures of Arabica Coffee Cherries: Insights into Ripeness Specific Diversity, Functional Traits, and Implications for Quality and Safety.</title>
        <authorList>
            <consortium name="RefSeq"/>
            <person name="Tenea G.N."/>
            <person name="Cifuentes V."/>
            <person name="Reyes P."/>
            <person name="Cevallos-Vallejos M."/>
        </authorList>
    </citation>
    <scope>NUCLEOTIDE SEQUENCE [LARGE SCALE GENOMIC DNA]</scope>
</reference>
<dbReference type="InterPro" id="IPR050425">
    <property type="entry name" value="NAD(P)_dehydrat-like"/>
</dbReference>
<dbReference type="RefSeq" id="XP_071910190.1">
    <property type="nucleotide sequence ID" value="XM_072054089.1"/>
</dbReference>
<dbReference type="RefSeq" id="XP_071910188.1">
    <property type="nucleotide sequence ID" value="XM_072054087.1"/>
</dbReference>
<gene>
    <name evidence="5 6 7" type="primary">LOC113701756</name>
</gene>
<organism evidence="4 5">
    <name type="scientific">Coffea arabica</name>
    <name type="common">Arabian coffee</name>
    <dbReference type="NCBI Taxonomy" id="13443"/>
    <lineage>
        <taxon>Eukaryota</taxon>
        <taxon>Viridiplantae</taxon>
        <taxon>Streptophyta</taxon>
        <taxon>Embryophyta</taxon>
        <taxon>Tracheophyta</taxon>
        <taxon>Spermatophyta</taxon>
        <taxon>Magnoliopsida</taxon>
        <taxon>eudicotyledons</taxon>
        <taxon>Gunneridae</taxon>
        <taxon>Pentapetalae</taxon>
        <taxon>asterids</taxon>
        <taxon>lamiids</taxon>
        <taxon>Gentianales</taxon>
        <taxon>Rubiaceae</taxon>
        <taxon>Ixoroideae</taxon>
        <taxon>Gardenieae complex</taxon>
        <taxon>Bertiereae - Coffeeae clade</taxon>
        <taxon>Coffeeae</taxon>
        <taxon>Coffea</taxon>
    </lineage>
</organism>
<accession>A0ABM4USC5</accession>
<dbReference type="GeneID" id="113701756"/>
<dbReference type="Pfam" id="PF01370">
    <property type="entry name" value="Epimerase"/>
    <property type="match status" value="1"/>
</dbReference>
<dbReference type="PANTHER" id="PTHR10366:SF852">
    <property type="entry name" value="CINNAMOYL-COA REDUCTASE CAD2"/>
    <property type="match status" value="1"/>
</dbReference>
<keyword evidence="1" id="KW-0521">NADP</keyword>
<evidence type="ECO:0000256" key="1">
    <source>
        <dbReference type="ARBA" id="ARBA00022857"/>
    </source>
</evidence>
<protein>
    <submittedName>
        <fullName evidence="5 6">Phenylacetaldehyde reductase-like isoform X3</fullName>
    </submittedName>
</protein>
<name>A0ABM4USC5_COFAR</name>
<dbReference type="InterPro" id="IPR036291">
    <property type="entry name" value="NAD(P)-bd_dom_sf"/>
</dbReference>
<sequence>MQKTVVCVTGALGFIASWLVKFLLHRGYIVKASVRDLNDPKKVAHLLALDGASERLQLFKANLLEEGSFDAAIDGCDGVFHIASPFHDPRNDPQAELIDPAVKGTLNVLKSCAKSPSVKRVILTSSFASVGFNGKPLTPDVMVDETWWTLPDFCKETKVFVSIGAETFPNSTFPWVDVKDVANAHILAFENPLASGRYCLVE</sequence>
<dbReference type="InterPro" id="IPR001509">
    <property type="entry name" value="Epimerase_deHydtase"/>
</dbReference>
<reference evidence="5 6" key="2">
    <citation type="submission" date="2025-05" db="UniProtKB">
        <authorList>
            <consortium name="RefSeq"/>
        </authorList>
    </citation>
    <scope>IDENTIFICATION</scope>
    <source>
        <tissue evidence="5 6">Leaves</tissue>
    </source>
</reference>
<evidence type="ECO:0000313" key="5">
    <source>
        <dbReference type="RefSeq" id="XP_071910187.1"/>
    </source>
</evidence>
<dbReference type="Proteomes" id="UP001652660">
    <property type="component" value="Chromosome 1e"/>
</dbReference>
<dbReference type="RefSeq" id="XP_071910187.1">
    <property type="nucleotide sequence ID" value="XM_072054086.1"/>
</dbReference>